<organism evidence="1 2">
    <name type="scientific">Racocetra persica</name>
    <dbReference type="NCBI Taxonomy" id="160502"/>
    <lineage>
        <taxon>Eukaryota</taxon>
        <taxon>Fungi</taxon>
        <taxon>Fungi incertae sedis</taxon>
        <taxon>Mucoromycota</taxon>
        <taxon>Glomeromycotina</taxon>
        <taxon>Glomeromycetes</taxon>
        <taxon>Diversisporales</taxon>
        <taxon>Gigasporaceae</taxon>
        <taxon>Racocetra</taxon>
    </lineage>
</organism>
<evidence type="ECO:0000313" key="1">
    <source>
        <dbReference type="EMBL" id="CAG8753270.1"/>
    </source>
</evidence>
<protein>
    <submittedName>
        <fullName evidence="1">19271_t:CDS:1</fullName>
    </submittedName>
</protein>
<feature type="non-terminal residue" evidence="1">
    <location>
        <position position="335"/>
    </location>
</feature>
<keyword evidence="2" id="KW-1185">Reference proteome</keyword>
<gene>
    <name evidence="1" type="ORF">RPERSI_LOCUS14414</name>
</gene>
<accession>A0ACA9QHP8</accession>
<dbReference type="EMBL" id="CAJVQC010033192">
    <property type="protein sequence ID" value="CAG8753270.1"/>
    <property type="molecule type" value="Genomic_DNA"/>
</dbReference>
<name>A0ACA9QHP8_9GLOM</name>
<dbReference type="Proteomes" id="UP000789920">
    <property type="component" value="Unassembled WGS sequence"/>
</dbReference>
<evidence type="ECO:0000313" key="2">
    <source>
        <dbReference type="Proteomes" id="UP000789920"/>
    </source>
</evidence>
<proteinExistence type="predicted"/>
<sequence>MYLKIQQSMAQLSHHNINDQYYFIVDNPISYPDSHLSIHVTEWIKTHINDMKCAELDDVEDEPWIVEFLNTFKTIQEKFVGFNIEDMSEKSWHIEVLYPIFRVLVSGLKYLKFKMDESFTESSREASRELSSPSNLTTISSSSCSNSDNYISESEFVFVNLNAEHFSETGNTTNGIRPDGQLICESILSRFKMEVGSLESSKPASSSFNKKECDEIKLKLAMLMSGAYIRHNFNPSYMSLSVQKLLEGIEYVTLQVHNERLIAHIYDFTYSPIKIRQALIDVSIPKLRKCLENIDANFGLLASRFDDGAPPEPLINKKKVYQKFIHLKLSELLAK</sequence>
<comment type="caution">
    <text evidence="1">The sequence shown here is derived from an EMBL/GenBank/DDBJ whole genome shotgun (WGS) entry which is preliminary data.</text>
</comment>
<reference evidence="1" key="1">
    <citation type="submission" date="2021-06" db="EMBL/GenBank/DDBJ databases">
        <authorList>
            <person name="Kallberg Y."/>
            <person name="Tangrot J."/>
            <person name="Rosling A."/>
        </authorList>
    </citation>
    <scope>NUCLEOTIDE SEQUENCE</scope>
    <source>
        <strain evidence="1">MA461A</strain>
    </source>
</reference>